<organism evidence="14 15">
    <name type="scientific">Alienimonas chondri</name>
    <dbReference type="NCBI Taxonomy" id="2681879"/>
    <lineage>
        <taxon>Bacteria</taxon>
        <taxon>Pseudomonadati</taxon>
        <taxon>Planctomycetota</taxon>
        <taxon>Planctomycetia</taxon>
        <taxon>Planctomycetales</taxon>
        <taxon>Planctomycetaceae</taxon>
        <taxon>Alienimonas</taxon>
    </lineage>
</organism>
<dbReference type="NCBIfam" id="TIGR01131">
    <property type="entry name" value="ATP_synt_6_or_A"/>
    <property type="match status" value="1"/>
</dbReference>
<dbReference type="Gene3D" id="1.20.120.220">
    <property type="entry name" value="ATP synthase, F0 complex, subunit A"/>
    <property type="match status" value="1"/>
</dbReference>
<keyword evidence="5 11" id="KW-0812">Transmembrane</keyword>
<protein>
    <recommendedName>
        <fullName evidence="11 12">ATP synthase subunit a</fullName>
    </recommendedName>
    <alternativeName>
        <fullName evidence="11">ATP synthase F0 sector subunit a</fullName>
    </alternativeName>
    <alternativeName>
        <fullName evidence="11">F-ATPase subunit 6</fullName>
    </alternativeName>
</protein>
<reference evidence="14 15" key="1">
    <citation type="journal article" date="2020" name="Syst. Appl. Microbiol.">
        <title>Alienimonas chondri sp. nov., a novel planctomycete isolated from the biofilm of the red alga Chondrus crispus.</title>
        <authorList>
            <person name="Vitorino I."/>
            <person name="Albuquerque L."/>
            <person name="Wiegand S."/>
            <person name="Kallscheuer N."/>
            <person name="da Costa M.S."/>
            <person name="Lobo-da-Cunha A."/>
            <person name="Jogler C."/>
            <person name="Lage O.M."/>
        </authorList>
    </citation>
    <scope>NUCLEOTIDE SEQUENCE [LARGE SCALE GENOMIC DNA]</scope>
    <source>
        <strain evidence="14 15">LzC2</strain>
    </source>
</reference>
<comment type="similarity">
    <text evidence="2 11 12">Belongs to the ATPase A chain family.</text>
</comment>
<keyword evidence="10 11" id="KW-0066">ATP synthesis</keyword>
<dbReference type="CDD" id="cd00310">
    <property type="entry name" value="ATP-synt_Fo_a_6"/>
    <property type="match status" value="1"/>
</dbReference>
<keyword evidence="8 11" id="KW-0406">Ion transport</keyword>
<feature type="transmembrane region" description="Helical" evidence="11">
    <location>
        <begin position="324"/>
        <end position="345"/>
    </location>
</feature>
<keyword evidence="7 11" id="KW-1133">Transmembrane helix</keyword>
<dbReference type="RefSeq" id="WP_171188233.1">
    <property type="nucleotide sequence ID" value="NZ_WTPX01000100.1"/>
</dbReference>
<evidence type="ECO:0000256" key="9">
    <source>
        <dbReference type="ARBA" id="ARBA00023136"/>
    </source>
</evidence>
<evidence type="ECO:0000256" key="11">
    <source>
        <dbReference type="HAMAP-Rule" id="MF_01393"/>
    </source>
</evidence>
<feature type="compositionally biased region" description="Basic and acidic residues" evidence="13">
    <location>
        <begin position="112"/>
        <end position="124"/>
    </location>
</feature>
<keyword evidence="9 11" id="KW-0472">Membrane</keyword>
<evidence type="ECO:0000256" key="3">
    <source>
        <dbReference type="ARBA" id="ARBA00022448"/>
    </source>
</evidence>
<proteinExistence type="inferred from homology"/>
<dbReference type="PANTHER" id="PTHR11410">
    <property type="entry name" value="ATP SYNTHASE SUBUNIT A"/>
    <property type="match status" value="1"/>
</dbReference>
<evidence type="ECO:0000313" key="14">
    <source>
        <dbReference type="EMBL" id="NNJ26828.1"/>
    </source>
</evidence>
<evidence type="ECO:0000256" key="1">
    <source>
        <dbReference type="ARBA" id="ARBA00004141"/>
    </source>
</evidence>
<dbReference type="InterPro" id="IPR035908">
    <property type="entry name" value="F0_ATP_A_sf"/>
</dbReference>
<dbReference type="InterPro" id="IPR045083">
    <property type="entry name" value="ATP_synth_F0_asu_bact/mt"/>
</dbReference>
<evidence type="ECO:0000256" key="7">
    <source>
        <dbReference type="ARBA" id="ARBA00022989"/>
    </source>
</evidence>
<evidence type="ECO:0000256" key="10">
    <source>
        <dbReference type="ARBA" id="ARBA00023310"/>
    </source>
</evidence>
<evidence type="ECO:0000256" key="5">
    <source>
        <dbReference type="ARBA" id="ARBA00022692"/>
    </source>
</evidence>
<evidence type="ECO:0000256" key="4">
    <source>
        <dbReference type="ARBA" id="ARBA00022547"/>
    </source>
</evidence>
<sequence length="348" mass="37634">MAAEDHSDDPFHHVRDANAFHLPGNGEYDIHLPKVDWLPSLQSWLDGGPVMGLQLTKFMVLQVVAAALALLIFAPLAAKLRNGDPVRGRFWNFWETILVFIRDEVVRPTIGDHDAHPHAGDANDHSTNQGHHAEGHYNADHDPLKEANFDLDSAGTSITPGPTAGHPADKYLPLIWSWFIYILFCNLMGALPWMGTPSGNINVTGFLAITVFVTVVGVGIHASGFIGYLKSLVPGMELPSAIKPILLPVIWLIEAMGLFIKHTVLAVRLFANLMAGHVALALLLSFTGAGWAMLDDGTAGLFLGTGITIGSVLGQVFVGLLELFVAFMQAYVFTFLATLFIAGAVHPH</sequence>
<dbReference type="InterPro" id="IPR000568">
    <property type="entry name" value="ATP_synth_F0_asu"/>
</dbReference>
<dbReference type="Proteomes" id="UP000609651">
    <property type="component" value="Unassembled WGS sequence"/>
</dbReference>
<dbReference type="SUPFAM" id="SSF81336">
    <property type="entry name" value="F1F0 ATP synthase subunit A"/>
    <property type="match status" value="1"/>
</dbReference>
<comment type="function">
    <text evidence="11 12">Key component of the proton channel; it plays a direct role in the translocation of protons across the membrane.</text>
</comment>
<dbReference type="PRINTS" id="PR00123">
    <property type="entry name" value="ATPASEA"/>
</dbReference>
<feature type="transmembrane region" description="Helical" evidence="11">
    <location>
        <begin position="298"/>
        <end position="318"/>
    </location>
</feature>
<feature type="transmembrane region" description="Helical" evidence="11">
    <location>
        <begin position="206"/>
        <end position="229"/>
    </location>
</feature>
<dbReference type="EMBL" id="WTPX01000100">
    <property type="protein sequence ID" value="NNJ26828.1"/>
    <property type="molecule type" value="Genomic_DNA"/>
</dbReference>
<evidence type="ECO:0000256" key="2">
    <source>
        <dbReference type="ARBA" id="ARBA00006810"/>
    </source>
</evidence>
<keyword evidence="6 11" id="KW-0375">Hydrogen ion transport</keyword>
<comment type="subcellular location">
    <subcellularLocation>
        <location evidence="11 12">Cell membrane</location>
        <topology evidence="11 12">Multi-pass membrane protein</topology>
    </subcellularLocation>
    <subcellularLocation>
        <location evidence="1">Membrane</location>
        <topology evidence="1">Multi-pass membrane protein</topology>
    </subcellularLocation>
</comment>
<dbReference type="PANTHER" id="PTHR11410:SF0">
    <property type="entry name" value="ATP SYNTHASE SUBUNIT A"/>
    <property type="match status" value="1"/>
</dbReference>
<evidence type="ECO:0000313" key="15">
    <source>
        <dbReference type="Proteomes" id="UP000609651"/>
    </source>
</evidence>
<evidence type="ECO:0000256" key="8">
    <source>
        <dbReference type="ARBA" id="ARBA00023065"/>
    </source>
</evidence>
<feature type="region of interest" description="Disordered" evidence="13">
    <location>
        <begin position="112"/>
        <end position="137"/>
    </location>
</feature>
<feature type="transmembrane region" description="Helical" evidence="11">
    <location>
        <begin position="266"/>
        <end position="286"/>
    </location>
</feature>
<keyword evidence="15" id="KW-1185">Reference proteome</keyword>
<evidence type="ECO:0000256" key="6">
    <source>
        <dbReference type="ARBA" id="ARBA00022781"/>
    </source>
</evidence>
<evidence type="ECO:0000256" key="13">
    <source>
        <dbReference type="SAM" id="MobiDB-lite"/>
    </source>
</evidence>
<feature type="transmembrane region" description="Helical" evidence="11">
    <location>
        <begin position="174"/>
        <end position="194"/>
    </location>
</feature>
<gene>
    <name evidence="11 14" type="primary">atpB</name>
    <name evidence="14" type="ORF">LzC2_29230</name>
</gene>
<accession>A0ABX1VHT2</accession>
<keyword evidence="4 11" id="KW-0138">CF(0)</keyword>
<feature type="transmembrane region" description="Helical" evidence="11">
    <location>
        <begin position="58"/>
        <end position="78"/>
    </location>
</feature>
<dbReference type="HAMAP" id="MF_01393">
    <property type="entry name" value="ATP_synth_a_bact"/>
    <property type="match status" value="1"/>
</dbReference>
<dbReference type="Pfam" id="PF00119">
    <property type="entry name" value="ATP-synt_A"/>
    <property type="match status" value="1"/>
</dbReference>
<feature type="transmembrane region" description="Helical" evidence="11">
    <location>
        <begin position="241"/>
        <end position="260"/>
    </location>
</feature>
<keyword evidence="3 11" id="KW-0813">Transport</keyword>
<evidence type="ECO:0000256" key="12">
    <source>
        <dbReference type="RuleBase" id="RU000483"/>
    </source>
</evidence>
<keyword evidence="11" id="KW-1003">Cell membrane</keyword>
<comment type="caution">
    <text evidence="14">The sequence shown here is derived from an EMBL/GenBank/DDBJ whole genome shotgun (WGS) entry which is preliminary data.</text>
</comment>
<name>A0ABX1VHT2_9PLAN</name>